<dbReference type="EMBL" id="FPBD01000005">
    <property type="protein sequence ID" value="SFT94167.1"/>
    <property type="molecule type" value="Genomic_DNA"/>
</dbReference>
<keyword evidence="3" id="KW-1185">Reference proteome</keyword>
<dbReference type="RefSeq" id="WP_054784419.1">
    <property type="nucleotide sequence ID" value="NZ_FPBD01000005.1"/>
</dbReference>
<dbReference type="Proteomes" id="UP000183371">
    <property type="component" value="Unassembled WGS sequence"/>
</dbReference>
<evidence type="ECO:0000313" key="3">
    <source>
        <dbReference type="Proteomes" id="UP000183371"/>
    </source>
</evidence>
<evidence type="ECO:0000256" key="1">
    <source>
        <dbReference type="SAM" id="Phobius"/>
    </source>
</evidence>
<accession>A0A1I7C3Y3</accession>
<keyword evidence="1" id="KW-0812">Transmembrane</keyword>
<keyword evidence="1" id="KW-1133">Transmembrane helix</keyword>
<proteinExistence type="predicted"/>
<gene>
    <name evidence="2" type="ORF">SAMN05444141_105141</name>
</gene>
<keyword evidence="1" id="KW-0472">Membrane</keyword>
<reference evidence="3" key="1">
    <citation type="submission" date="2016-10" db="EMBL/GenBank/DDBJ databases">
        <authorList>
            <person name="Varghese N."/>
            <person name="Submissions S."/>
        </authorList>
    </citation>
    <scope>NUCLEOTIDE SEQUENCE [LARGE SCALE GENOMIC DNA]</scope>
    <source>
        <strain evidence="3">DSM 17465</strain>
    </source>
</reference>
<evidence type="ECO:0000313" key="2">
    <source>
        <dbReference type="EMBL" id="SFT94167.1"/>
    </source>
</evidence>
<dbReference type="AlphaFoldDB" id="A0A1I7C3Y3"/>
<protein>
    <submittedName>
        <fullName evidence="2">Uncharacterized protein</fullName>
    </submittedName>
</protein>
<name>A0A1I7C3Y3_9HYPH</name>
<organism evidence="2 3">
    <name type="scientific">Pseudovibrio denitrificans</name>
    <dbReference type="NCBI Taxonomy" id="258256"/>
    <lineage>
        <taxon>Bacteria</taxon>
        <taxon>Pseudomonadati</taxon>
        <taxon>Pseudomonadota</taxon>
        <taxon>Alphaproteobacteria</taxon>
        <taxon>Hyphomicrobiales</taxon>
        <taxon>Stappiaceae</taxon>
        <taxon>Pseudovibrio</taxon>
    </lineage>
</organism>
<sequence>MPKIKQGDIILLTVSLAFMLVTFFYIFNYYKFYQHKQDVVEYASQYALAYHQDIKNNTVSNAIRYDSSFNNMEFEWIFIQKSRDEYLDFFLENRMFSDYALLSFGKILNRNKEAVFKIEKCGEDNCISGPYFEEESEIFDQYCEHSQQNIKSFSYSSNVNITGCLSGDGKPLGFSVSIFTYAKPLLFWTWYIDASGSAEERGEAVIIANYVTKYSCGIQLWEESNYVASEC</sequence>
<feature type="transmembrane region" description="Helical" evidence="1">
    <location>
        <begin position="9"/>
        <end position="30"/>
    </location>
</feature>